<proteinExistence type="predicted"/>
<gene>
    <name evidence="1" type="ORF">NDU88_003129</name>
</gene>
<dbReference type="EMBL" id="JANPWB010000013">
    <property type="protein sequence ID" value="KAJ1105724.1"/>
    <property type="molecule type" value="Genomic_DNA"/>
</dbReference>
<protein>
    <submittedName>
        <fullName evidence="1">Uncharacterized protein</fullName>
    </submittedName>
</protein>
<evidence type="ECO:0000313" key="2">
    <source>
        <dbReference type="Proteomes" id="UP001066276"/>
    </source>
</evidence>
<comment type="caution">
    <text evidence="1">The sequence shown here is derived from an EMBL/GenBank/DDBJ whole genome shotgun (WGS) entry which is preliminary data.</text>
</comment>
<sequence length="160" mass="17507">MPPDLLADPACRDTITGALGDYLEINWHSATTKALGWEALKAVMCEACLGVTYGVWRQLELNLGAQKHRLAVLQGSGETSQELRQKMLQVRTLNGDLAANRQDVLEVFVEHLRVVYSAGVAGPPEWIGGYLGGVGLPKLVPELVQELETEIDMEELRVAI</sequence>
<evidence type="ECO:0000313" key="1">
    <source>
        <dbReference type="EMBL" id="KAJ1105724.1"/>
    </source>
</evidence>
<name>A0AAV7MTD9_PLEWA</name>
<accession>A0AAV7MTD9</accession>
<reference evidence="1" key="1">
    <citation type="journal article" date="2022" name="bioRxiv">
        <title>Sequencing and chromosome-scale assembly of the giantPleurodeles waltlgenome.</title>
        <authorList>
            <person name="Brown T."/>
            <person name="Elewa A."/>
            <person name="Iarovenko S."/>
            <person name="Subramanian E."/>
            <person name="Araus A.J."/>
            <person name="Petzold A."/>
            <person name="Susuki M."/>
            <person name="Suzuki K.-i.T."/>
            <person name="Hayashi T."/>
            <person name="Toyoda A."/>
            <person name="Oliveira C."/>
            <person name="Osipova E."/>
            <person name="Leigh N.D."/>
            <person name="Simon A."/>
            <person name="Yun M.H."/>
        </authorList>
    </citation>
    <scope>NUCLEOTIDE SEQUENCE</scope>
    <source>
        <strain evidence="1">20211129_DDA</strain>
        <tissue evidence="1">Liver</tissue>
    </source>
</reference>
<dbReference type="Proteomes" id="UP001066276">
    <property type="component" value="Chromosome 9"/>
</dbReference>
<organism evidence="1 2">
    <name type="scientific">Pleurodeles waltl</name>
    <name type="common">Iberian ribbed newt</name>
    <dbReference type="NCBI Taxonomy" id="8319"/>
    <lineage>
        <taxon>Eukaryota</taxon>
        <taxon>Metazoa</taxon>
        <taxon>Chordata</taxon>
        <taxon>Craniata</taxon>
        <taxon>Vertebrata</taxon>
        <taxon>Euteleostomi</taxon>
        <taxon>Amphibia</taxon>
        <taxon>Batrachia</taxon>
        <taxon>Caudata</taxon>
        <taxon>Salamandroidea</taxon>
        <taxon>Salamandridae</taxon>
        <taxon>Pleurodelinae</taxon>
        <taxon>Pleurodeles</taxon>
    </lineage>
</organism>
<keyword evidence="2" id="KW-1185">Reference proteome</keyword>
<dbReference type="AlphaFoldDB" id="A0AAV7MTD9"/>